<feature type="signal peptide" evidence="2">
    <location>
        <begin position="1"/>
        <end position="19"/>
    </location>
</feature>
<dbReference type="Proteomes" id="UP000799424">
    <property type="component" value="Unassembled WGS sequence"/>
</dbReference>
<keyword evidence="4" id="KW-1185">Reference proteome</keyword>
<accession>A0A6A7AGK7</accession>
<evidence type="ECO:0000256" key="2">
    <source>
        <dbReference type="SAM" id="SignalP"/>
    </source>
</evidence>
<gene>
    <name evidence="3" type="ORF">CC86DRAFT_89545</name>
</gene>
<reference evidence="3" key="1">
    <citation type="journal article" date="2020" name="Stud. Mycol.">
        <title>101 Dothideomycetes genomes: a test case for predicting lifestyles and emergence of pathogens.</title>
        <authorList>
            <person name="Haridas S."/>
            <person name="Albert R."/>
            <person name="Binder M."/>
            <person name="Bloem J."/>
            <person name="Labutti K."/>
            <person name="Salamov A."/>
            <person name="Andreopoulos B."/>
            <person name="Baker S."/>
            <person name="Barry K."/>
            <person name="Bills G."/>
            <person name="Bluhm B."/>
            <person name="Cannon C."/>
            <person name="Castanera R."/>
            <person name="Culley D."/>
            <person name="Daum C."/>
            <person name="Ezra D."/>
            <person name="Gonzalez J."/>
            <person name="Henrissat B."/>
            <person name="Kuo A."/>
            <person name="Liang C."/>
            <person name="Lipzen A."/>
            <person name="Lutzoni F."/>
            <person name="Magnuson J."/>
            <person name="Mondo S."/>
            <person name="Nolan M."/>
            <person name="Ohm R."/>
            <person name="Pangilinan J."/>
            <person name="Park H.-J."/>
            <person name="Ramirez L."/>
            <person name="Alfaro M."/>
            <person name="Sun H."/>
            <person name="Tritt A."/>
            <person name="Yoshinaga Y."/>
            <person name="Zwiers L.-H."/>
            <person name="Turgeon B."/>
            <person name="Goodwin S."/>
            <person name="Spatafora J."/>
            <person name="Crous P."/>
            <person name="Grigoriev I."/>
        </authorList>
    </citation>
    <scope>NUCLEOTIDE SEQUENCE</scope>
    <source>
        <strain evidence="3">CBS 113818</strain>
    </source>
</reference>
<dbReference type="EMBL" id="MU006217">
    <property type="protein sequence ID" value="KAF2832440.1"/>
    <property type="molecule type" value="Genomic_DNA"/>
</dbReference>
<feature type="chain" id="PRO_5025630120" description="Secreted protein" evidence="2">
    <location>
        <begin position="20"/>
        <end position="167"/>
    </location>
</feature>
<name>A0A6A7AGK7_9PLEO</name>
<evidence type="ECO:0000256" key="1">
    <source>
        <dbReference type="SAM" id="MobiDB-lite"/>
    </source>
</evidence>
<organism evidence="3 4">
    <name type="scientific">Ophiobolus disseminans</name>
    <dbReference type="NCBI Taxonomy" id="1469910"/>
    <lineage>
        <taxon>Eukaryota</taxon>
        <taxon>Fungi</taxon>
        <taxon>Dikarya</taxon>
        <taxon>Ascomycota</taxon>
        <taxon>Pezizomycotina</taxon>
        <taxon>Dothideomycetes</taxon>
        <taxon>Pleosporomycetidae</taxon>
        <taxon>Pleosporales</taxon>
        <taxon>Pleosporineae</taxon>
        <taxon>Phaeosphaeriaceae</taxon>
        <taxon>Ophiobolus</taxon>
    </lineage>
</organism>
<sequence>MRPNFLTLTLICLRHLRLSLIFTSLPPFFLVELDPLPHNIHLPRSNSFYHVNLPFTAWSPSKSGLARASHSLTDINRAGAAVASFSSPRPRLNYEPLTSFTIEPREHACIASTDSYCLAHPLVCLCIPTSSSVSRPTSTAPYSTTSTTRQSKTTRDYVLEYWRQRRR</sequence>
<evidence type="ECO:0000313" key="4">
    <source>
        <dbReference type="Proteomes" id="UP000799424"/>
    </source>
</evidence>
<evidence type="ECO:0000313" key="3">
    <source>
        <dbReference type="EMBL" id="KAF2832440.1"/>
    </source>
</evidence>
<protein>
    <recommendedName>
        <fullName evidence="5">Secreted protein</fullName>
    </recommendedName>
</protein>
<dbReference type="AlphaFoldDB" id="A0A6A7AGK7"/>
<keyword evidence="2" id="KW-0732">Signal</keyword>
<proteinExistence type="predicted"/>
<feature type="region of interest" description="Disordered" evidence="1">
    <location>
        <begin position="131"/>
        <end position="151"/>
    </location>
</feature>
<evidence type="ECO:0008006" key="5">
    <source>
        <dbReference type="Google" id="ProtNLM"/>
    </source>
</evidence>